<keyword evidence="2" id="KW-1185">Reference proteome</keyword>
<protein>
    <submittedName>
        <fullName evidence="1">Uncharacterized protein</fullName>
    </submittedName>
</protein>
<sequence>METSHQATFGERPTTQFDALASLIRQYLGEMSNTQTLLSSTRKELLIDRERVKTAAGEVRQKRVNAGNAEARFMNHVREFVNNHLEQLPSTLLEAYDKVRETRDGLGEAEADYLHDEEDLTGAEWMFMNRENRFYQFDINRILSSPQLNNPAFPQGQPSEVVSKPRIHDLPPCPVGSLSPSQVSKLPPPPPPPPPPHIWTSSLPLMPRVSMSASLLAPIGREHPAVEELKTLRREFGKLSQRESYDLEWVGENEAFLAEEDKVREDQVMASTSDNKDVLLDIFNLEAKAQEPKMEELDLALNESIPTRRYSDSTHLFSSGSSLSAPMRRTQTERATPFNRCSPAIGNKIREWSLTHLKQSAVQKRLYLNALEDNGIDSSAEVDWRVRATHFWSKDSLSEIKDSSELYSASLSKVSYEPESCNDVSSTQSITSSLLMQHRLEGNIQPPRSTTVDSRPPESHEIPRQDCEDGPTIAPLSLTPPPSNGITERMEAENGDRIVSSIKDCLNGRQHVLRGSVSSDMGIHQPKCTCLAIGDISPRKDSVQSTHQPGCDMATDQDGQNKTYCSAQEHDDAASMTEATMMDKHFDRTHQSRSVDLYPSLPPSSDYGKIVCNKPNFDITAHSDSPSPCAPLTPLPASASKGALNPTANQITPNPRPTPQARRNTITWFRSLFPHSKNKRSKSSPSIGEYHPTTHM</sequence>
<dbReference type="Proteomes" id="UP000293547">
    <property type="component" value="Unassembled WGS sequence"/>
</dbReference>
<accession>A0ACB6FIU8</accession>
<evidence type="ECO:0000313" key="1">
    <source>
        <dbReference type="EMBL" id="KAB2104351.1"/>
    </source>
</evidence>
<organism evidence="1 2">
    <name type="scientific">Alternaria gaisen</name>
    <dbReference type="NCBI Taxonomy" id="167740"/>
    <lineage>
        <taxon>Eukaryota</taxon>
        <taxon>Fungi</taxon>
        <taxon>Dikarya</taxon>
        <taxon>Ascomycota</taxon>
        <taxon>Pezizomycotina</taxon>
        <taxon>Dothideomycetes</taxon>
        <taxon>Pleosporomycetidae</taxon>
        <taxon>Pleosporales</taxon>
        <taxon>Pleosporineae</taxon>
        <taxon>Pleosporaceae</taxon>
        <taxon>Alternaria</taxon>
        <taxon>Alternaria sect. Alternaria</taxon>
    </lineage>
</organism>
<gene>
    <name evidence="1" type="ORF">AG0111_0g7765</name>
</gene>
<comment type="caution">
    <text evidence="1">The sequence shown here is derived from an EMBL/GenBank/DDBJ whole genome shotgun (WGS) entry which is preliminary data.</text>
</comment>
<evidence type="ECO:0000313" key="2">
    <source>
        <dbReference type="Proteomes" id="UP000293547"/>
    </source>
</evidence>
<dbReference type="EMBL" id="PDWZ02000007">
    <property type="protein sequence ID" value="KAB2104351.1"/>
    <property type="molecule type" value="Genomic_DNA"/>
</dbReference>
<reference evidence="1 2" key="1">
    <citation type="journal article" date="2019" name="bioRxiv">
        <title>Genomics, evolutionary history and diagnostics of the Alternaria alternata species group including apple and Asian pear pathotypes.</title>
        <authorList>
            <person name="Armitage A.D."/>
            <person name="Cockerton H.M."/>
            <person name="Sreenivasaprasad S."/>
            <person name="Woodhall J.W."/>
            <person name="Lane C.R."/>
            <person name="Harrison R.J."/>
            <person name="Clarkson J.P."/>
        </authorList>
    </citation>
    <scope>NUCLEOTIDE SEQUENCE [LARGE SCALE GENOMIC DNA]</scope>
    <source>
        <strain evidence="1 2">FERA 650</strain>
    </source>
</reference>
<name>A0ACB6FIU8_9PLEO</name>
<proteinExistence type="predicted"/>